<accession>A0A432JJM4</accession>
<organism evidence="2">
    <name type="scientific">Billgrantia gudaonensis</name>
    <dbReference type="NCBI Taxonomy" id="376427"/>
    <lineage>
        <taxon>Bacteria</taxon>
        <taxon>Pseudomonadati</taxon>
        <taxon>Pseudomonadota</taxon>
        <taxon>Gammaproteobacteria</taxon>
        <taxon>Oceanospirillales</taxon>
        <taxon>Halomonadaceae</taxon>
        <taxon>Billgrantia</taxon>
    </lineage>
</organism>
<name>A0A432JJM4_9GAMM</name>
<reference evidence="2" key="1">
    <citation type="submission" date="2018-12" db="EMBL/GenBank/DDBJ databases">
        <authorList>
            <person name="Jadhav K."/>
            <person name="Kushwaha B."/>
            <person name="Jadhav I."/>
        </authorList>
    </citation>
    <scope>NUCLEOTIDE SEQUENCE [LARGE SCALE GENOMIC DNA]</scope>
    <source>
        <strain evidence="2">SBS 10</strain>
    </source>
</reference>
<comment type="caution">
    <text evidence="2">The sequence shown here is derived from an EMBL/GenBank/DDBJ whole genome shotgun (WGS) entry which is preliminary data.</text>
</comment>
<dbReference type="EMBL" id="RXHI01000016">
    <property type="protein sequence ID" value="RUA22445.1"/>
    <property type="molecule type" value="Genomic_DNA"/>
</dbReference>
<dbReference type="AlphaFoldDB" id="A0A432JJM4"/>
<feature type="region of interest" description="Disordered" evidence="1">
    <location>
        <begin position="1"/>
        <end position="53"/>
    </location>
</feature>
<evidence type="ECO:0000256" key="1">
    <source>
        <dbReference type="SAM" id="MobiDB-lite"/>
    </source>
</evidence>
<evidence type="ECO:0000313" key="2">
    <source>
        <dbReference type="EMBL" id="RUA22445.1"/>
    </source>
</evidence>
<proteinExistence type="predicted"/>
<feature type="region of interest" description="Disordered" evidence="1">
    <location>
        <begin position="74"/>
        <end position="102"/>
    </location>
</feature>
<sequence length="102" mass="10748">MIDTWNARRSRRLPPATAAQHATCNMSRRGAGPPGQPSASNRFAKVSEGGGSDSRWQVINRLHSQVGLHDGCCGNHGRRHDGGGHATWQLAPAGGTQPGDAD</sequence>
<protein>
    <submittedName>
        <fullName evidence="2">Uncharacterized protein</fullName>
    </submittedName>
</protein>
<gene>
    <name evidence="2" type="ORF">DSL92_05690</name>
</gene>